<organism evidence="2 3">
    <name type="scientific">Candidatus Blackburnbacteria bacterium RIFCSPHIGHO2_12_FULL_41_13b</name>
    <dbReference type="NCBI Taxonomy" id="1797517"/>
    <lineage>
        <taxon>Bacteria</taxon>
        <taxon>Candidatus Blackburniibacteriota</taxon>
    </lineage>
</organism>
<dbReference type="GO" id="GO:0016301">
    <property type="term" value="F:kinase activity"/>
    <property type="evidence" value="ECO:0007669"/>
    <property type="project" value="InterPro"/>
</dbReference>
<evidence type="ECO:0000313" key="2">
    <source>
        <dbReference type="EMBL" id="OGY11265.1"/>
    </source>
</evidence>
<dbReference type="STRING" id="1797517.A3F61_03600"/>
<dbReference type="PIRSF" id="PIRSF018297">
    <property type="entry name" value="Doc"/>
    <property type="match status" value="1"/>
</dbReference>
<dbReference type="EMBL" id="MHCA01000041">
    <property type="protein sequence ID" value="OGY11265.1"/>
    <property type="molecule type" value="Genomic_DNA"/>
</dbReference>
<feature type="domain" description="Fido" evidence="1">
    <location>
        <begin position="8"/>
        <end position="126"/>
    </location>
</feature>
<accession>A0A1G1V781</accession>
<dbReference type="NCBIfam" id="TIGR01550">
    <property type="entry name" value="DOC_P1"/>
    <property type="match status" value="1"/>
</dbReference>
<dbReference type="InterPro" id="IPR053737">
    <property type="entry name" value="Type_II_TA_Toxin"/>
</dbReference>
<evidence type="ECO:0000259" key="1">
    <source>
        <dbReference type="PROSITE" id="PS51459"/>
    </source>
</evidence>
<dbReference type="InterPro" id="IPR003812">
    <property type="entry name" value="Fido"/>
</dbReference>
<dbReference type="InterPro" id="IPR006440">
    <property type="entry name" value="Doc"/>
</dbReference>
<reference evidence="2 3" key="1">
    <citation type="journal article" date="2016" name="Nat. Commun.">
        <title>Thousands of microbial genomes shed light on interconnected biogeochemical processes in an aquifer system.</title>
        <authorList>
            <person name="Anantharaman K."/>
            <person name="Brown C.T."/>
            <person name="Hug L.A."/>
            <person name="Sharon I."/>
            <person name="Castelle C.J."/>
            <person name="Probst A.J."/>
            <person name="Thomas B.C."/>
            <person name="Singh A."/>
            <person name="Wilkins M.J."/>
            <person name="Karaoz U."/>
            <person name="Brodie E.L."/>
            <person name="Williams K.H."/>
            <person name="Hubbard S.S."/>
            <person name="Banfield J.F."/>
        </authorList>
    </citation>
    <scope>NUCLEOTIDE SEQUENCE [LARGE SCALE GENOMIC DNA]</scope>
</reference>
<gene>
    <name evidence="2" type="ORF">A3F61_03600</name>
</gene>
<protein>
    <recommendedName>
        <fullName evidence="1">Fido domain-containing protein</fullName>
    </recommendedName>
</protein>
<name>A0A1G1V781_9BACT</name>
<dbReference type="Gene3D" id="1.20.120.1870">
    <property type="entry name" value="Fic/DOC protein, Fido domain"/>
    <property type="match status" value="1"/>
</dbReference>
<dbReference type="Proteomes" id="UP000178272">
    <property type="component" value="Unassembled WGS sequence"/>
</dbReference>
<evidence type="ECO:0000313" key="3">
    <source>
        <dbReference type="Proteomes" id="UP000178272"/>
    </source>
</evidence>
<dbReference type="SUPFAM" id="SSF140931">
    <property type="entry name" value="Fic-like"/>
    <property type="match status" value="1"/>
</dbReference>
<dbReference type="AlphaFoldDB" id="A0A1G1V781"/>
<proteinExistence type="predicted"/>
<dbReference type="PROSITE" id="PS51459">
    <property type="entry name" value="FIDO"/>
    <property type="match status" value="1"/>
</dbReference>
<dbReference type="PANTHER" id="PTHR39426:SF1">
    <property type="entry name" value="HOMOLOGY TO DEATH-ON-CURING PROTEIN OF PHAGE P1"/>
    <property type="match status" value="1"/>
</dbReference>
<dbReference type="Pfam" id="PF02661">
    <property type="entry name" value="Fic"/>
    <property type="match status" value="1"/>
</dbReference>
<dbReference type="PANTHER" id="PTHR39426">
    <property type="entry name" value="HOMOLOGY TO DEATH-ON-CURING PROTEIN OF PHAGE P1"/>
    <property type="match status" value="1"/>
</dbReference>
<dbReference type="InterPro" id="IPR036597">
    <property type="entry name" value="Fido-like_dom_sf"/>
</dbReference>
<sequence>MSPRTYFLDIEQVLIIHTDQIERYGGSHGLRDLGLLESAVFRSQATFGKEDLYPSIFGKAAALFQSLVLNHPFIDGNKRTATASTLVFLEMNGYSVKVGQKVLVKFVLQIEKETLEIEQIYSWLKKNSKKV</sequence>
<comment type="caution">
    <text evidence="2">The sequence shown here is derived from an EMBL/GenBank/DDBJ whole genome shotgun (WGS) entry which is preliminary data.</text>
</comment>